<accession>A0ABT0MVS3</accession>
<dbReference type="Proteomes" id="UP001203069">
    <property type="component" value="Unassembled WGS sequence"/>
</dbReference>
<evidence type="ECO:0000259" key="1">
    <source>
        <dbReference type="Pfam" id="PF10908"/>
    </source>
</evidence>
<proteinExistence type="predicted"/>
<reference evidence="2 3" key="1">
    <citation type="submission" date="2022-02" db="EMBL/GenBank/DDBJ databases">
        <title>Description of Brenneria tiliae sp. nov. isolated from symptomatic Tilia x moltkei and Tilia x europaea trees in the UK.</title>
        <authorList>
            <person name="Kile H."/>
        </authorList>
    </citation>
    <scope>NUCLEOTIDE SEQUENCE [LARGE SCALE GENOMIC DNA]</scope>
    <source>
        <strain evidence="2 3">MC1SB4.1</strain>
    </source>
</reference>
<keyword evidence="3" id="KW-1185">Reference proteome</keyword>
<gene>
    <name evidence="2" type="ORF">MFP26_13445</name>
</gene>
<name>A0ABT0MVS3_9GAMM</name>
<dbReference type="RefSeq" id="WP_249245076.1">
    <property type="nucleotide sequence ID" value="NZ_JAKPBZ010000112.1"/>
</dbReference>
<sequence length="174" mass="19766">MLDCQLDFDRISADRKKLYLQCPGIGSFEVFSGDMPFTNRAECSFIDHSAIPNGKYWIVDRPEGPWKSRLLTWAKDFATGNDHSTWFALYRADGSIDDHTFISGVKRSNFRIHPLRPDGSGTSWGCITFFRSTEFMSFRNSLLRVQKRKVNGTNLMAYGTVTVKGSVTGPCYVR</sequence>
<evidence type="ECO:0000313" key="3">
    <source>
        <dbReference type="Proteomes" id="UP001203069"/>
    </source>
</evidence>
<dbReference type="InterPro" id="IPR021225">
    <property type="entry name" value="Tlde1_dom"/>
</dbReference>
<dbReference type="EMBL" id="JAKPBZ010000112">
    <property type="protein sequence ID" value="MCL2893687.1"/>
    <property type="molecule type" value="Genomic_DNA"/>
</dbReference>
<evidence type="ECO:0000313" key="2">
    <source>
        <dbReference type="EMBL" id="MCL2893687.1"/>
    </source>
</evidence>
<comment type="caution">
    <text evidence="2">The sequence shown here is derived from an EMBL/GenBank/DDBJ whole genome shotgun (WGS) entry which is preliminary data.</text>
</comment>
<organism evidence="2 3">
    <name type="scientific">Brenneria tiliae</name>
    <dbReference type="NCBI Taxonomy" id="2914984"/>
    <lineage>
        <taxon>Bacteria</taxon>
        <taxon>Pseudomonadati</taxon>
        <taxon>Pseudomonadota</taxon>
        <taxon>Gammaproteobacteria</taxon>
        <taxon>Enterobacterales</taxon>
        <taxon>Pectobacteriaceae</taxon>
        <taxon>Brenneria</taxon>
    </lineage>
</organism>
<feature type="domain" description="Tlde1" evidence="1">
    <location>
        <begin position="27"/>
        <end position="152"/>
    </location>
</feature>
<dbReference type="Pfam" id="PF10908">
    <property type="entry name" value="Tlde1_dom"/>
    <property type="match status" value="1"/>
</dbReference>
<protein>
    <submittedName>
        <fullName evidence="2">DUF2778 domain-containing protein</fullName>
    </submittedName>
</protein>